<organism evidence="3 4">
    <name type="scientific">Phomopsis amygdali</name>
    <name type="common">Fusicoccum amygdali</name>
    <dbReference type="NCBI Taxonomy" id="1214568"/>
    <lineage>
        <taxon>Eukaryota</taxon>
        <taxon>Fungi</taxon>
        <taxon>Dikarya</taxon>
        <taxon>Ascomycota</taxon>
        <taxon>Pezizomycotina</taxon>
        <taxon>Sordariomycetes</taxon>
        <taxon>Sordariomycetidae</taxon>
        <taxon>Diaporthales</taxon>
        <taxon>Diaporthaceae</taxon>
        <taxon>Diaporthe</taxon>
    </lineage>
</organism>
<reference evidence="3" key="1">
    <citation type="submission" date="2023-06" db="EMBL/GenBank/DDBJ databases">
        <authorList>
            <person name="Noh H."/>
        </authorList>
    </citation>
    <scope>NUCLEOTIDE SEQUENCE</scope>
    <source>
        <strain evidence="3">DUCC20226</strain>
    </source>
</reference>
<feature type="domain" description="Heterokaryon incompatibility" evidence="2">
    <location>
        <begin position="24"/>
        <end position="135"/>
    </location>
</feature>
<keyword evidence="4" id="KW-1185">Reference proteome</keyword>
<accession>A0AAD9SBU2</accession>
<comment type="caution">
    <text evidence="3">The sequence shown here is derived from an EMBL/GenBank/DDBJ whole genome shotgun (WGS) entry which is preliminary data.</text>
</comment>
<evidence type="ECO:0000259" key="2">
    <source>
        <dbReference type="Pfam" id="PF06985"/>
    </source>
</evidence>
<feature type="region of interest" description="Disordered" evidence="1">
    <location>
        <begin position="126"/>
        <end position="160"/>
    </location>
</feature>
<dbReference type="Pfam" id="PF06985">
    <property type="entry name" value="HET"/>
    <property type="match status" value="1"/>
</dbReference>
<evidence type="ECO:0000313" key="3">
    <source>
        <dbReference type="EMBL" id="KAK2604591.1"/>
    </source>
</evidence>
<name>A0AAD9SBU2_PHOAM</name>
<dbReference type="InterPro" id="IPR010730">
    <property type="entry name" value="HET"/>
</dbReference>
<proteinExistence type="predicted"/>
<dbReference type="AlphaFoldDB" id="A0AAD9SBU2"/>
<dbReference type="Proteomes" id="UP001265746">
    <property type="component" value="Unassembled WGS sequence"/>
</dbReference>
<dbReference type="EMBL" id="JAUJFL010000004">
    <property type="protein sequence ID" value="KAK2604591.1"/>
    <property type="molecule type" value="Genomic_DNA"/>
</dbReference>
<dbReference type="PANTHER" id="PTHR10622">
    <property type="entry name" value="HET DOMAIN-CONTAINING PROTEIN"/>
    <property type="match status" value="1"/>
</dbReference>
<dbReference type="PANTHER" id="PTHR10622:SF10">
    <property type="entry name" value="HET DOMAIN-CONTAINING PROTEIN"/>
    <property type="match status" value="1"/>
</dbReference>
<gene>
    <name evidence="3" type="ORF">N8I77_007505</name>
</gene>
<evidence type="ECO:0000313" key="4">
    <source>
        <dbReference type="Proteomes" id="UP001265746"/>
    </source>
</evidence>
<evidence type="ECO:0000256" key="1">
    <source>
        <dbReference type="SAM" id="MobiDB-lite"/>
    </source>
</evidence>
<protein>
    <recommendedName>
        <fullName evidence="2">Heterokaryon incompatibility domain-containing protein</fullName>
    </recommendedName>
</protein>
<sequence length="160" mass="17736">MRLLNTTTFELVSNSPSVFGQEGYAILSHRWMGSEITSEQLGRHIDALQAAGTIPLESPQQDKIRGACQTARAKGIKWMWVDTCCIDKSSTAELSESLNSMFRWYRDAKLCITYLSDVIRKGALEPARRTSSTKQDIPPYGSPVAGHCRSSPHADTSLML</sequence>